<comment type="caution">
    <text evidence="3">The sequence shown here is derived from an EMBL/GenBank/DDBJ whole genome shotgun (WGS) entry which is preliminary data.</text>
</comment>
<feature type="transmembrane region" description="Helical" evidence="2">
    <location>
        <begin position="46"/>
        <end position="68"/>
    </location>
</feature>
<dbReference type="Proteomes" id="UP000185911">
    <property type="component" value="Unassembled WGS sequence"/>
</dbReference>
<protein>
    <submittedName>
        <fullName evidence="3">Uncharacterized protein</fullName>
    </submittedName>
</protein>
<dbReference type="RefSeq" id="WP_139313498.1">
    <property type="nucleotide sequence ID" value="NZ_MSYM01000020.1"/>
</dbReference>
<gene>
    <name evidence="3" type="ORF">BLL52_4206</name>
</gene>
<feature type="region of interest" description="Disordered" evidence="1">
    <location>
        <begin position="1"/>
        <end position="20"/>
    </location>
</feature>
<sequence length="169" mass="17533">MEQNTPNPSAAAQHSSPIENTQPAVDIVSPVAPTPLSTMQDDSGQYVTLTSLLIVVAITIVVTLAAVYGGASKGFFNFSGNDSAQKVVILNPDRLVQAGLKAHEAKGTGADAQADAAQFQIDLKGEIDRLSNEGYMVINSRAVVASGKHMDVTDVVLARLGLSQAGASK</sequence>
<accession>A0A1Q8Y9B3</accession>
<evidence type="ECO:0000313" key="3">
    <source>
        <dbReference type="EMBL" id="OLP04632.1"/>
    </source>
</evidence>
<name>A0A1Q8Y9B3_9BURK</name>
<evidence type="ECO:0000256" key="2">
    <source>
        <dbReference type="SAM" id="Phobius"/>
    </source>
</evidence>
<keyword evidence="2" id="KW-0472">Membrane</keyword>
<evidence type="ECO:0000313" key="4">
    <source>
        <dbReference type="Proteomes" id="UP000185911"/>
    </source>
</evidence>
<organism evidence="3 4">
    <name type="scientific">Rhodoferax antarcticus ANT.BR</name>
    <dbReference type="NCBI Taxonomy" id="1111071"/>
    <lineage>
        <taxon>Bacteria</taxon>
        <taxon>Pseudomonadati</taxon>
        <taxon>Pseudomonadota</taxon>
        <taxon>Betaproteobacteria</taxon>
        <taxon>Burkholderiales</taxon>
        <taxon>Comamonadaceae</taxon>
        <taxon>Rhodoferax</taxon>
    </lineage>
</organism>
<evidence type="ECO:0000256" key="1">
    <source>
        <dbReference type="SAM" id="MobiDB-lite"/>
    </source>
</evidence>
<keyword evidence="2" id="KW-1133">Transmembrane helix</keyword>
<keyword evidence="4" id="KW-1185">Reference proteome</keyword>
<dbReference type="AlphaFoldDB" id="A0A1Q8Y9B3"/>
<dbReference type="EMBL" id="MSYM01000020">
    <property type="protein sequence ID" value="OLP04632.1"/>
    <property type="molecule type" value="Genomic_DNA"/>
</dbReference>
<reference evidence="3 4" key="1">
    <citation type="submission" date="2017-01" db="EMBL/GenBank/DDBJ databases">
        <title>Genome sequence of Rhodoferax antarcticus ANT.BR, a psychrophilic purple nonsulfur bacterium from an Antarctic microbial mat.</title>
        <authorList>
            <person name="Baker J."/>
            <person name="Riester C."/>
            <person name="Skinner B."/>
            <person name="Newell A."/>
            <person name="Swingley W."/>
            <person name="Madigan M."/>
            <person name="Jung D."/>
            <person name="Asao M."/>
            <person name="Chen M."/>
            <person name="Loughlin P."/>
            <person name="Pan H."/>
            <person name="Lin S."/>
            <person name="Li N."/>
            <person name="Shaw J."/>
            <person name="Prado M."/>
            <person name="Sherman C."/>
            <person name="Li X."/>
            <person name="Tang J."/>
            <person name="Blankenship R."/>
            <person name="Zhao T."/>
            <person name="Touchman J."/>
            <person name="Sattley M."/>
        </authorList>
    </citation>
    <scope>NUCLEOTIDE SEQUENCE [LARGE SCALE GENOMIC DNA]</scope>
    <source>
        <strain evidence="3 4">ANT.BR</strain>
    </source>
</reference>
<keyword evidence="2" id="KW-0812">Transmembrane</keyword>
<proteinExistence type="predicted"/>